<feature type="domain" description="HAMP" evidence="17">
    <location>
        <begin position="199"/>
        <end position="251"/>
    </location>
</feature>
<evidence type="ECO:0000256" key="12">
    <source>
        <dbReference type="ARBA" id="ARBA00022989"/>
    </source>
</evidence>
<reference evidence="18" key="1">
    <citation type="journal article" date="2014" name="Int. J. Syst. Evol. Microbiol.">
        <title>Complete genome of a new Firmicutes species belonging to the dominant human colonic microbiota ('Ruminococcus bicirculans') reveals two chromosomes and a selective capacity to utilize plant glucans.</title>
        <authorList>
            <consortium name="NISC Comparative Sequencing Program"/>
            <person name="Wegmann U."/>
            <person name="Louis P."/>
            <person name="Goesmann A."/>
            <person name="Henrissat B."/>
            <person name="Duncan S.H."/>
            <person name="Flint H.J."/>
        </authorList>
    </citation>
    <scope>NUCLEOTIDE SEQUENCE</scope>
    <source>
        <strain evidence="18">VKM B-1499</strain>
    </source>
</reference>
<reference evidence="18" key="2">
    <citation type="submission" date="2023-01" db="EMBL/GenBank/DDBJ databases">
        <authorList>
            <person name="Sun Q."/>
            <person name="Evtushenko L."/>
        </authorList>
    </citation>
    <scope>NUCLEOTIDE SEQUENCE</scope>
    <source>
        <strain evidence="18">VKM B-1499</strain>
    </source>
</reference>
<evidence type="ECO:0000256" key="2">
    <source>
        <dbReference type="ARBA" id="ARBA00004429"/>
    </source>
</evidence>
<dbReference type="Gene3D" id="3.30.565.10">
    <property type="entry name" value="Histidine kinase-like ATPase, C-terminal domain"/>
    <property type="match status" value="1"/>
</dbReference>
<dbReference type="InterPro" id="IPR003594">
    <property type="entry name" value="HATPase_dom"/>
</dbReference>
<evidence type="ECO:0000256" key="7">
    <source>
        <dbReference type="ARBA" id="ARBA00022679"/>
    </source>
</evidence>
<dbReference type="CDD" id="cd00082">
    <property type="entry name" value="HisKA"/>
    <property type="match status" value="1"/>
</dbReference>
<dbReference type="SUPFAM" id="SSF55874">
    <property type="entry name" value="ATPase domain of HSP90 chaperone/DNA topoisomerase II/histidine kinase"/>
    <property type="match status" value="1"/>
</dbReference>
<dbReference type="PANTHER" id="PTHR44936">
    <property type="entry name" value="SENSOR PROTEIN CREC"/>
    <property type="match status" value="1"/>
</dbReference>
<keyword evidence="11" id="KW-0067">ATP-binding</keyword>
<gene>
    <name evidence="18" type="ORF">GCM10017620_02060</name>
</gene>
<keyword evidence="6" id="KW-0597">Phosphoprotein</keyword>
<keyword evidence="12 15" id="KW-1133">Transmembrane helix</keyword>
<keyword evidence="13" id="KW-0902">Two-component regulatory system</keyword>
<evidence type="ECO:0000256" key="10">
    <source>
        <dbReference type="ARBA" id="ARBA00022777"/>
    </source>
</evidence>
<feature type="domain" description="Histidine kinase" evidence="16">
    <location>
        <begin position="259"/>
        <end position="457"/>
    </location>
</feature>
<name>A0ABQ5T795_9CAUL</name>
<dbReference type="SMART" id="SM00388">
    <property type="entry name" value="HisKA"/>
    <property type="match status" value="1"/>
</dbReference>
<dbReference type="PROSITE" id="PS50885">
    <property type="entry name" value="HAMP"/>
    <property type="match status" value="1"/>
</dbReference>
<dbReference type="Proteomes" id="UP001143509">
    <property type="component" value="Unassembled WGS sequence"/>
</dbReference>
<feature type="transmembrane region" description="Helical" evidence="15">
    <location>
        <begin position="177"/>
        <end position="198"/>
    </location>
</feature>
<dbReference type="CDD" id="cd00075">
    <property type="entry name" value="HATPase"/>
    <property type="match status" value="1"/>
</dbReference>
<evidence type="ECO:0000313" key="19">
    <source>
        <dbReference type="Proteomes" id="UP001143509"/>
    </source>
</evidence>
<organism evidence="18 19">
    <name type="scientific">Brevundimonas intermedia</name>
    <dbReference type="NCBI Taxonomy" id="74315"/>
    <lineage>
        <taxon>Bacteria</taxon>
        <taxon>Pseudomonadati</taxon>
        <taxon>Pseudomonadota</taxon>
        <taxon>Alphaproteobacteria</taxon>
        <taxon>Caulobacterales</taxon>
        <taxon>Caulobacteraceae</taxon>
        <taxon>Brevundimonas</taxon>
    </lineage>
</organism>
<feature type="transmembrane region" description="Helical" evidence="15">
    <location>
        <begin position="6"/>
        <end position="32"/>
    </location>
</feature>
<evidence type="ECO:0000259" key="17">
    <source>
        <dbReference type="PROSITE" id="PS50885"/>
    </source>
</evidence>
<dbReference type="InterPro" id="IPR004358">
    <property type="entry name" value="Sig_transdc_His_kin-like_C"/>
</dbReference>
<dbReference type="EC" id="2.7.13.3" evidence="3"/>
<keyword evidence="14 15" id="KW-0472">Membrane</keyword>
<dbReference type="CDD" id="cd06225">
    <property type="entry name" value="HAMP"/>
    <property type="match status" value="1"/>
</dbReference>
<dbReference type="Gene3D" id="1.10.287.130">
    <property type="match status" value="1"/>
</dbReference>
<sequence>MRPPTVLLQVALIAVVAVIATQLTTLAIVVLAPAPRPAGYTLAAASAALRGETAKTEDGRPLRRRFQAEAPFEHERDPLADALARSLASELGRDVAEVHVRMDRAGRPLWARPPRQNSREPRDLRRPFGPGEWLGGVRVGVVSDQIAFPPFLAAVRLKDGQWSTIAPPRGWLAPWQIMLLLSMLLSLVLLSPLIWWMAQRLARPIRRFAQAADQLGADPDAPPLTPSGPNEVRLAIAAFNDMQAKLREHIERRTHTVAAIAHDLRTPLTRLRFRIEMMPLDQQRQAVRDIEEMDGLIAQAMQFVKGQFDVGHAETLDFSDLVQDMADRYADTGADIAVVAEPGLEVRGDPGVLRRGLSNLMDNAIGHAGAVSVRVGAEDGRAVARIQDRGPGIPEDQLERVFDPFFRLEASRSRKTGGAGLGLSIARHAVRAHGGDLTLANAPEGGLIATLSLPLIEAEAA</sequence>
<dbReference type="InterPro" id="IPR003660">
    <property type="entry name" value="HAMP_dom"/>
</dbReference>
<evidence type="ECO:0000256" key="15">
    <source>
        <dbReference type="SAM" id="Phobius"/>
    </source>
</evidence>
<evidence type="ECO:0000256" key="5">
    <source>
        <dbReference type="ARBA" id="ARBA00022519"/>
    </source>
</evidence>
<keyword evidence="8 15" id="KW-0812">Transmembrane</keyword>
<comment type="subcellular location">
    <subcellularLocation>
        <location evidence="2">Cell inner membrane</location>
        <topology evidence="2">Multi-pass membrane protein</topology>
    </subcellularLocation>
</comment>
<comment type="catalytic activity">
    <reaction evidence="1">
        <text>ATP + protein L-histidine = ADP + protein N-phospho-L-histidine.</text>
        <dbReference type="EC" id="2.7.13.3"/>
    </reaction>
</comment>
<comment type="caution">
    <text evidence="18">The sequence shown here is derived from an EMBL/GenBank/DDBJ whole genome shotgun (WGS) entry which is preliminary data.</text>
</comment>
<keyword evidence="4" id="KW-1003">Cell membrane</keyword>
<keyword evidence="5" id="KW-0997">Cell inner membrane</keyword>
<keyword evidence="9" id="KW-0547">Nucleotide-binding</keyword>
<dbReference type="InterPro" id="IPR005467">
    <property type="entry name" value="His_kinase_dom"/>
</dbReference>
<evidence type="ECO:0000256" key="13">
    <source>
        <dbReference type="ARBA" id="ARBA00023012"/>
    </source>
</evidence>
<dbReference type="GO" id="GO:0016301">
    <property type="term" value="F:kinase activity"/>
    <property type="evidence" value="ECO:0007669"/>
    <property type="project" value="UniProtKB-KW"/>
</dbReference>
<dbReference type="SUPFAM" id="SSF47384">
    <property type="entry name" value="Homodimeric domain of signal transducing histidine kinase"/>
    <property type="match status" value="1"/>
</dbReference>
<evidence type="ECO:0000259" key="16">
    <source>
        <dbReference type="PROSITE" id="PS50109"/>
    </source>
</evidence>
<proteinExistence type="predicted"/>
<dbReference type="Pfam" id="PF00672">
    <property type="entry name" value="HAMP"/>
    <property type="match status" value="1"/>
</dbReference>
<dbReference type="Pfam" id="PF00512">
    <property type="entry name" value="HisKA"/>
    <property type="match status" value="1"/>
</dbReference>
<dbReference type="InterPro" id="IPR036097">
    <property type="entry name" value="HisK_dim/P_sf"/>
</dbReference>
<evidence type="ECO:0000256" key="9">
    <source>
        <dbReference type="ARBA" id="ARBA00022741"/>
    </source>
</evidence>
<dbReference type="PROSITE" id="PS50109">
    <property type="entry name" value="HIS_KIN"/>
    <property type="match status" value="1"/>
</dbReference>
<dbReference type="RefSeq" id="WP_271163618.1">
    <property type="nucleotide sequence ID" value="NZ_BSFD01000001.1"/>
</dbReference>
<keyword evidence="19" id="KW-1185">Reference proteome</keyword>
<dbReference type="PANTHER" id="PTHR44936:SF5">
    <property type="entry name" value="SENSOR HISTIDINE KINASE ENVZ"/>
    <property type="match status" value="1"/>
</dbReference>
<evidence type="ECO:0000256" key="11">
    <source>
        <dbReference type="ARBA" id="ARBA00022840"/>
    </source>
</evidence>
<evidence type="ECO:0000256" key="14">
    <source>
        <dbReference type="ARBA" id="ARBA00023136"/>
    </source>
</evidence>
<evidence type="ECO:0000256" key="3">
    <source>
        <dbReference type="ARBA" id="ARBA00012438"/>
    </source>
</evidence>
<dbReference type="InterPro" id="IPR050980">
    <property type="entry name" value="2C_sensor_his_kinase"/>
</dbReference>
<accession>A0ABQ5T795</accession>
<dbReference type="InterPro" id="IPR036890">
    <property type="entry name" value="HATPase_C_sf"/>
</dbReference>
<dbReference type="InterPro" id="IPR003661">
    <property type="entry name" value="HisK_dim/P_dom"/>
</dbReference>
<keyword evidence="7" id="KW-0808">Transferase</keyword>
<dbReference type="Pfam" id="PF02518">
    <property type="entry name" value="HATPase_c"/>
    <property type="match status" value="1"/>
</dbReference>
<evidence type="ECO:0000256" key="8">
    <source>
        <dbReference type="ARBA" id="ARBA00022692"/>
    </source>
</evidence>
<protein>
    <recommendedName>
        <fullName evidence="3">histidine kinase</fullName>
        <ecNumber evidence="3">2.7.13.3</ecNumber>
    </recommendedName>
</protein>
<evidence type="ECO:0000256" key="4">
    <source>
        <dbReference type="ARBA" id="ARBA00022475"/>
    </source>
</evidence>
<dbReference type="SMART" id="SM00304">
    <property type="entry name" value="HAMP"/>
    <property type="match status" value="1"/>
</dbReference>
<evidence type="ECO:0000256" key="6">
    <source>
        <dbReference type="ARBA" id="ARBA00022553"/>
    </source>
</evidence>
<evidence type="ECO:0000256" key="1">
    <source>
        <dbReference type="ARBA" id="ARBA00000085"/>
    </source>
</evidence>
<dbReference type="PRINTS" id="PR00344">
    <property type="entry name" value="BCTRLSENSOR"/>
</dbReference>
<dbReference type="EMBL" id="BSFD01000001">
    <property type="protein sequence ID" value="GLK47233.1"/>
    <property type="molecule type" value="Genomic_DNA"/>
</dbReference>
<dbReference type="SMART" id="SM00387">
    <property type="entry name" value="HATPase_c"/>
    <property type="match status" value="1"/>
</dbReference>
<keyword evidence="10 18" id="KW-0418">Kinase</keyword>
<evidence type="ECO:0000313" key="18">
    <source>
        <dbReference type="EMBL" id="GLK47233.1"/>
    </source>
</evidence>